<dbReference type="Proteomes" id="UP000222542">
    <property type="component" value="Unassembled WGS sequence"/>
</dbReference>
<reference evidence="6 7" key="2">
    <citation type="journal article" date="2017" name="Genome Biol.">
        <title>New reference genome sequences of hot pepper reveal the massive evolution of plant disease-resistance genes by retroduplication.</title>
        <authorList>
            <person name="Kim S."/>
            <person name="Park J."/>
            <person name="Yeom S.I."/>
            <person name="Kim Y.M."/>
            <person name="Seo E."/>
            <person name="Kim K.T."/>
            <person name="Kim M.S."/>
            <person name="Lee J.M."/>
            <person name="Cheong K."/>
            <person name="Shin H.S."/>
            <person name="Kim S.B."/>
            <person name="Han K."/>
            <person name="Lee J."/>
            <person name="Park M."/>
            <person name="Lee H.A."/>
            <person name="Lee H.Y."/>
            <person name="Lee Y."/>
            <person name="Oh S."/>
            <person name="Lee J.H."/>
            <person name="Choi E."/>
            <person name="Choi E."/>
            <person name="Lee S.E."/>
            <person name="Jeon J."/>
            <person name="Kim H."/>
            <person name="Choi G."/>
            <person name="Song H."/>
            <person name="Lee J."/>
            <person name="Lee S.C."/>
            <person name="Kwon J.K."/>
            <person name="Lee H.Y."/>
            <person name="Koo N."/>
            <person name="Hong Y."/>
            <person name="Kim R.W."/>
            <person name="Kang W.H."/>
            <person name="Huh J.H."/>
            <person name="Kang B.C."/>
            <person name="Yang T.J."/>
            <person name="Lee Y.H."/>
            <person name="Bennetzen J.L."/>
            <person name="Choi D."/>
        </authorList>
    </citation>
    <scope>NUCLEOTIDE SEQUENCE [LARGE SCALE GENOMIC DNA]</scope>
    <source>
        <strain evidence="7">cv. CM334</strain>
    </source>
</reference>
<evidence type="ECO:0000313" key="7">
    <source>
        <dbReference type="Proteomes" id="UP000222542"/>
    </source>
</evidence>
<evidence type="ECO:0000313" key="6">
    <source>
        <dbReference type="EMBL" id="PHT63426.1"/>
    </source>
</evidence>
<dbReference type="InterPro" id="IPR031099">
    <property type="entry name" value="BRCA1-associated"/>
</dbReference>
<comment type="caution">
    <text evidence="6">The sequence shown here is derived from an EMBL/GenBank/DDBJ whole genome shotgun (WGS) entry which is preliminary data.</text>
</comment>
<sequence length="169" mass="18095">MGCGVAFVGSIKVGLESEHSGSIEAKNRSKGLSSDYGAVLREGIGSEHGLHRKQSMNPQRVVELLWSRRVNLDNHGCFGGPKAGRLRAASSEPKFFDGLKFHLSGDYLPAYKTDLLDLVEKAGGSIFHTNEQLISLADAMQATSSACLVVYNSDPPRGCAFGEASNILL</sequence>
<evidence type="ECO:0000256" key="4">
    <source>
        <dbReference type="ARBA" id="ARBA00023204"/>
    </source>
</evidence>
<evidence type="ECO:0000256" key="1">
    <source>
        <dbReference type="ARBA" id="ARBA00004123"/>
    </source>
</evidence>
<organism evidence="6 7">
    <name type="scientific">Capsicum annuum</name>
    <name type="common">Capsicum pepper</name>
    <dbReference type="NCBI Taxonomy" id="4072"/>
    <lineage>
        <taxon>Eukaryota</taxon>
        <taxon>Viridiplantae</taxon>
        <taxon>Streptophyta</taxon>
        <taxon>Embryophyta</taxon>
        <taxon>Tracheophyta</taxon>
        <taxon>Spermatophyta</taxon>
        <taxon>Magnoliopsida</taxon>
        <taxon>eudicotyledons</taxon>
        <taxon>Gunneridae</taxon>
        <taxon>Pentapetalae</taxon>
        <taxon>asterids</taxon>
        <taxon>lamiids</taxon>
        <taxon>Solanales</taxon>
        <taxon>Solanaceae</taxon>
        <taxon>Solanoideae</taxon>
        <taxon>Capsiceae</taxon>
        <taxon>Capsicum</taxon>
    </lineage>
</organism>
<accession>A0A2G2Y0Z6</accession>
<keyword evidence="7" id="KW-1185">Reference proteome</keyword>
<dbReference type="AlphaFoldDB" id="A0A2G2Y0Z6"/>
<evidence type="ECO:0000256" key="2">
    <source>
        <dbReference type="ARBA" id="ARBA00022737"/>
    </source>
</evidence>
<keyword evidence="4" id="KW-0234">DNA repair</keyword>
<evidence type="ECO:0008006" key="8">
    <source>
        <dbReference type="Google" id="ProtNLM"/>
    </source>
</evidence>
<proteinExistence type="predicted"/>
<gene>
    <name evidence="6" type="ORF">T459_32790</name>
</gene>
<reference evidence="6 7" key="1">
    <citation type="journal article" date="2014" name="Nat. Genet.">
        <title>Genome sequence of the hot pepper provides insights into the evolution of pungency in Capsicum species.</title>
        <authorList>
            <person name="Kim S."/>
            <person name="Park M."/>
            <person name="Yeom S.I."/>
            <person name="Kim Y.M."/>
            <person name="Lee J.M."/>
            <person name="Lee H.A."/>
            <person name="Seo E."/>
            <person name="Choi J."/>
            <person name="Cheong K."/>
            <person name="Kim K.T."/>
            <person name="Jung K."/>
            <person name="Lee G.W."/>
            <person name="Oh S.K."/>
            <person name="Bae C."/>
            <person name="Kim S.B."/>
            <person name="Lee H.Y."/>
            <person name="Kim S.Y."/>
            <person name="Kim M.S."/>
            <person name="Kang B.C."/>
            <person name="Jo Y.D."/>
            <person name="Yang H.B."/>
            <person name="Jeong H.J."/>
            <person name="Kang W.H."/>
            <person name="Kwon J.K."/>
            <person name="Shin C."/>
            <person name="Lim J.Y."/>
            <person name="Park J.H."/>
            <person name="Huh J.H."/>
            <person name="Kim J.S."/>
            <person name="Kim B.D."/>
            <person name="Cohen O."/>
            <person name="Paran I."/>
            <person name="Suh M.C."/>
            <person name="Lee S.B."/>
            <person name="Kim Y.K."/>
            <person name="Shin Y."/>
            <person name="Noh S.J."/>
            <person name="Park J."/>
            <person name="Seo Y.S."/>
            <person name="Kwon S.Y."/>
            <person name="Kim H.A."/>
            <person name="Park J.M."/>
            <person name="Kim H.J."/>
            <person name="Choi S.B."/>
            <person name="Bosland P.W."/>
            <person name="Reeves G."/>
            <person name="Jo S.H."/>
            <person name="Lee B.W."/>
            <person name="Cho H.T."/>
            <person name="Choi H.S."/>
            <person name="Lee M.S."/>
            <person name="Yu Y."/>
            <person name="Do Choi Y."/>
            <person name="Park B.S."/>
            <person name="van Deynze A."/>
            <person name="Ashrafi H."/>
            <person name="Hill T."/>
            <person name="Kim W.T."/>
            <person name="Pai H.S."/>
            <person name="Ahn H.K."/>
            <person name="Yeam I."/>
            <person name="Giovannoni J.J."/>
            <person name="Rose J.K."/>
            <person name="Sorensen I."/>
            <person name="Lee S.J."/>
            <person name="Kim R.W."/>
            <person name="Choi I.Y."/>
            <person name="Choi B.S."/>
            <person name="Lim J.S."/>
            <person name="Lee Y.H."/>
            <person name="Choi D."/>
        </authorList>
    </citation>
    <scope>NUCLEOTIDE SEQUENCE [LARGE SCALE GENOMIC DNA]</scope>
    <source>
        <strain evidence="7">cv. CM334</strain>
    </source>
</reference>
<evidence type="ECO:0000256" key="3">
    <source>
        <dbReference type="ARBA" id="ARBA00022763"/>
    </source>
</evidence>
<keyword evidence="2" id="KW-0677">Repeat</keyword>
<keyword evidence="5" id="KW-0539">Nucleus</keyword>
<comment type="subcellular location">
    <subcellularLocation>
        <location evidence="1">Nucleus</location>
    </subcellularLocation>
</comment>
<protein>
    <recommendedName>
        <fullName evidence="8">BRCT domain-containing protein</fullName>
    </recommendedName>
</protein>
<dbReference type="PANTHER" id="PTHR13763:SF7">
    <property type="entry name" value="BRCA1-ASSOCIATED RING DOMAIN PROTEIN 1"/>
    <property type="match status" value="1"/>
</dbReference>
<keyword evidence="3" id="KW-0227">DNA damage</keyword>
<evidence type="ECO:0000256" key="5">
    <source>
        <dbReference type="ARBA" id="ARBA00023242"/>
    </source>
</evidence>
<dbReference type="GO" id="GO:0005634">
    <property type="term" value="C:nucleus"/>
    <property type="evidence" value="ECO:0007669"/>
    <property type="project" value="UniProtKB-SubCell"/>
</dbReference>
<dbReference type="Gene3D" id="3.40.50.10190">
    <property type="entry name" value="BRCT domain"/>
    <property type="match status" value="1"/>
</dbReference>
<dbReference type="EMBL" id="AYRZ02000033">
    <property type="protein sequence ID" value="PHT63426.1"/>
    <property type="molecule type" value="Genomic_DNA"/>
</dbReference>
<name>A0A2G2Y0Z6_CAPAN</name>
<dbReference type="GO" id="GO:0006281">
    <property type="term" value="P:DNA repair"/>
    <property type="evidence" value="ECO:0007669"/>
    <property type="project" value="UniProtKB-KW"/>
</dbReference>
<dbReference type="InterPro" id="IPR036420">
    <property type="entry name" value="BRCT_dom_sf"/>
</dbReference>
<dbReference type="STRING" id="4072.A0A2G2Y0Z6"/>
<dbReference type="PANTHER" id="PTHR13763">
    <property type="entry name" value="BREAST CANCER TYPE 1 SUSCEPTIBILITY PROTEIN BRCA1"/>
    <property type="match status" value="1"/>
</dbReference>
<dbReference type="Gramene" id="PHT63426">
    <property type="protein sequence ID" value="PHT63426"/>
    <property type="gene ID" value="T459_32790"/>
</dbReference>